<keyword evidence="3" id="KW-1185">Reference proteome</keyword>
<keyword evidence="1" id="KW-0812">Transmembrane</keyword>
<organism evidence="2 3">
    <name type="scientific">Mycena sanguinolenta</name>
    <dbReference type="NCBI Taxonomy" id="230812"/>
    <lineage>
        <taxon>Eukaryota</taxon>
        <taxon>Fungi</taxon>
        <taxon>Dikarya</taxon>
        <taxon>Basidiomycota</taxon>
        <taxon>Agaricomycotina</taxon>
        <taxon>Agaricomycetes</taxon>
        <taxon>Agaricomycetidae</taxon>
        <taxon>Agaricales</taxon>
        <taxon>Marasmiineae</taxon>
        <taxon>Mycenaceae</taxon>
        <taxon>Mycena</taxon>
    </lineage>
</organism>
<dbReference type="AlphaFoldDB" id="A0A8H6ZER2"/>
<reference evidence="2" key="1">
    <citation type="submission" date="2020-05" db="EMBL/GenBank/DDBJ databases">
        <title>Mycena genomes resolve the evolution of fungal bioluminescence.</title>
        <authorList>
            <person name="Tsai I.J."/>
        </authorList>
    </citation>
    <scope>NUCLEOTIDE SEQUENCE</scope>
    <source>
        <strain evidence="2">160909Yilan</strain>
    </source>
</reference>
<keyword evidence="1" id="KW-1133">Transmembrane helix</keyword>
<proteinExistence type="predicted"/>
<evidence type="ECO:0000313" key="3">
    <source>
        <dbReference type="Proteomes" id="UP000623467"/>
    </source>
</evidence>
<accession>A0A8H6ZER2</accession>
<name>A0A8H6ZER2_9AGAR</name>
<dbReference type="Proteomes" id="UP000623467">
    <property type="component" value="Unassembled WGS sequence"/>
</dbReference>
<dbReference type="OrthoDB" id="5423918at2759"/>
<gene>
    <name evidence="2" type="ORF">MSAN_00049200</name>
</gene>
<dbReference type="EMBL" id="JACAZH010000001">
    <property type="protein sequence ID" value="KAF7376337.1"/>
    <property type="molecule type" value="Genomic_DNA"/>
</dbReference>
<protein>
    <submittedName>
        <fullName evidence="2">Uncharacterized protein</fullName>
    </submittedName>
</protein>
<evidence type="ECO:0000256" key="1">
    <source>
        <dbReference type="SAM" id="Phobius"/>
    </source>
</evidence>
<evidence type="ECO:0000313" key="2">
    <source>
        <dbReference type="EMBL" id="KAF7376337.1"/>
    </source>
</evidence>
<keyword evidence="1" id="KW-0472">Membrane</keyword>
<comment type="caution">
    <text evidence="2">The sequence shown here is derived from an EMBL/GenBank/DDBJ whole genome shotgun (WGS) entry which is preliminary data.</text>
</comment>
<feature type="transmembrane region" description="Helical" evidence="1">
    <location>
        <begin position="213"/>
        <end position="236"/>
    </location>
</feature>
<sequence>MRADALTVSIVATARVFLYNGTKMSGLQRCLNQPQPRCPPSRPDLPAQPTVLLRQPAISSQTQHQTPCSCATTQPRGAPRLLIPPLPRPQAIPWPNPPPTLRDDRVEYTFQILGIAAAMVFGVWSVKSYSTSVTANSLSVHSNDIAQAGFQQTIYQNQLALLAFCVANTDAGFNETCAGVLDAMSSGGFQNITDGILSPTPAGPAPKGPSRELSFHAIVVVIVVAVVLAGFASAIFQGRNSAIV</sequence>